<protein>
    <recommendedName>
        <fullName evidence="3">Nudix hydrolase domain-containing protein</fullName>
    </recommendedName>
</protein>
<gene>
    <name evidence="4" type="ORF">A3F54_04665</name>
</gene>
<dbReference type="GO" id="GO:0016787">
    <property type="term" value="F:hydrolase activity"/>
    <property type="evidence" value="ECO:0007669"/>
    <property type="project" value="UniProtKB-KW"/>
</dbReference>
<organism evidence="4 5">
    <name type="scientific">Candidatus Kerfeldbacteria bacterium RIFCSPHIGHO2_12_FULL_48_17</name>
    <dbReference type="NCBI Taxonomy" id="1798542"/>
    <lineage>
        <taxon>Bacteria</taxon>
        <taxon>Candidatus Kerfeldiibacteriota</taxon>
    </lineage>
</organism>
<keyword evidence="2" id="KW-0378">Hydrolase</keyword>
<dbReference type="PANTHER" id="PTHR43046:SF2">
    <property type="entry name" value="8-OXO-DGTP DIPHOSPHATASE-RELATED"/>
    <property type="match status" value="1"/>
</dbReference>
<dbReference type="STRING" id="1798542.A3F54_04665"/>
<dbReference type="InterPro" id="IPR015797">
    <property type="entry name" value="NUDIX_hydrolase-like_dom_sf"/>
</dbReference>
<dbReference type="EMBL" id="MHKD01000041">
    <property type="protein sequence ID" value="OGY81835.1"/>
    <property type="molecule type" value="Genomic_DNA"/>
</dbReference>
<evidence type="ECO:0000256" key="1">
    <source>
        <dbReference type="ARBA" id="ARBA00001946"/>
    </source>
</evidence>
<evidence type="ECO:0000313" key="4">
    <source>
        <dbReference type="EMBL" id="OGY81835.1"/>
    </source>
</evidence>
<dbReference type="Pfam" id="PF00293">
    <property type="entry name" value="NUDIX"/>
    <property type="match status" value="1"/>
</dbReference>
<feature type="non-terminal residue" evidence="4">
    <location>
        <position position="1"/>
    </location>
</feature>
<dbReference type="Proteomes" id="UP000176952">
    <property type="component" value="Unassembled WGS sequence"/>
</dbReference>
<evidence type="ECO:0000313" key="5">
    <source>
        <dbReference type="Proteomes" id="UP000176952"/>
    </source>
</evidence>
<reference evidence="4 5" key="1">
    <citation type="journal article" date="2016" name="Nat. Commun.">
        <title>Thousands of microbial genomes shed light on interconnected biogeochemical processes in an aquifer system.</title>
        <authorList>
            <person name="Anantharaman K."/>
            <person name="Brown C.T."/>
            <person name="Hug L.A."/>
            <person name="Sharon I."/>
            <person name="Castelle C.J."/>
            <person name="Probst A.J."/>
            <person name="Thomas B.C."/>
            <person name="Singh A."/>
            <person name="Wilkins M.J."/>
            <person name="Karaoz U."/>
            <person name="Brodie E.L."/>
            <person name="Williams K.H."/>
            <person name="Hubbard S.S."/>
            <person name="Banfield J.F."/>
        </authorList>
    </citation>
    <scope>NUCLEOTIDE SEQUENCE [LARGE SCALE GENOMIC DNA]</scope>
</reference>
<feature type="domain" description="Nudix hydrolase" evidence="3">
    <location>
        <begin position="1"/>
        <end position="108"/>
    </location>
</feature>
<proteinExistence type="predicted"/>
<dbReference type="PANTHER" id="PTHR43046">
    <property type="entry name" value="GDP-MANNOSE MANNOSYL HYDROLASE"/>
    <property type="match status" value="1"/>
</dbReference>
<name>A0A1G2AYP4_9BACT</name>
<dbReference type="InterPro" id="IPR000086">
    <property type="entry name" value="NUDIX_hydrolase_dom"/>
</dbReference>
<comment type="caution">
    <text evidence="4">The sequence shown here is derived from an EMBL/GenBank/DDBJ whole genome shotgun (WGS) entry which is preliminary data.</text>
</comment>
<sequence length="124" mass="14275">ASKKFHGRWGLPEGIIAKGENIFESAKRKVHEQTNLSIHLRGLVGIYNWYSEETRSTEIHYIFLASDPKGTSKPNISEILSIKEFSMAEIMAMPDASFSYPQFRQVIKDYRRGKLYPLEVINIL</sequence>
<accession>A0A1G2AYP4</accession>
<dbReference type="PROSITE" id="PS51462">
    <property type="entry name" value="NUDIX"/>
    <property type="match status" value="1"/>
</dbReference>
<dbReference type="Gene3D" id="3.90.79.10">
    <property type="entry name" value="Nucleoside Triphosphate Pyrophosphohydrolase"/>
    <property type="match status" value="1"/>
</dbReference>
<evidence type="ECO:0000256" key="2">
    <source>
        <dbReference type="ARBA" id="ARBA00022801"/>
    </source>
</evidence>
<evidence type="ECO:0000259" key="3">
    <source>
        <dbReference type="PROSITE" id="PS51462"/>
    </source>
</evidence>
<comment type="cofactor">
    <cofactor evidence="1">
        <name>Mg(2+)</name>
        <dbReference type="ChEBI" id="CHEBI:18420"/>
    </cofactor>
</comment>
<dbReference type="SUPFAM" id="SSF55811">
    <property type="entry name" value="Nudix"/>
    <property type="match status" value="1"/>
</dbReference>
<dbReference type="AlphaFoldDB" id="A0A1G2AYP4"/>